<keyword evidence="4" id="KW-1185">Reference proteome</keyword>
<evidence type="ECO:0000313" key="4">
    <source>
        <dbReference type="Proteomes" id="UP000295146"/>
    </source>
</evidence>
<sequence length="70" mass="7234">MGIGISVFFLALGGILAFAVHDGIAGVDLTAVGYILMGAGAIGLVVALVFANQRAHTSHVSVQERRNIQE</sequence>
<keyword evidence="1" id="KW-1133">Transmembrane helix</keyword>
<organism evidence="3 4">
    <name type="scientific">Kribbella pratensis</name>
    <dbReference type="NCBI Taxonomy" id="2512112"/>
    <lineage>
        <taxon>Bacteria</taxon>
        <taxon>Bacillati</taxon>
        <taxon>Actinomycetota</taxon>
        <taxon>Actinomycetes</taxon>
        <taxon>Propionibacteriales</taxon>
        <taxon>Kribbellaceae</taxon>
        <taxon>Kribbella</taxon>
    </lineage>
</organism>
<evidence type="ECO:0000313" key="3">
    <source>
        <dbReference type="EMBL" id="TDW69385.1"/>
    </source>
</evidence>
<dbReference type="EMBL" id="SODP01000002">
    <property type="protein sequence ID" value="TDW69385.1"/>
    <property type="molecule type" value="Genomic_DNA"/>
</dbReference>
<keyword evidence="1" id="KW-0812">Transmembrane</keyword>
<proteinExistence type="predicted"/>
<dbReference type="RefSeq" id="WP_134104488.1">
    <property type="nucleotide sequence ID" value="NZ_SODP01000002.1"/>
</dbReference>
<name>A0A4R8C2T8_9ACTN</name>
<comment type="caution">
    <text evidence="3">The sequence shown here is derived from an EMBL/GenBank/DDBJ whole genome shotgun (WGS) entry which is preliminary data.</text>
</comment>
<feature type="domain" description="DUF6458" evidence="2">
    <location>
        <begin position="1"/>
        <end position="59"/>
    </location>
</feature>
<keyword evidence="1" id="KW-0472">Membrane</keyword>
<dbReference type="Proteomes" id="UP000295146">
    <property type="component" value="Unassembled WGS sequence"/>
</dbReference>
<reference evidence="3 4" key="1">
    <citation type="submission" date="2019-03" db="EMBL/GenBank/DDBJ databases">
        <title>Genomic Encyclopedia of Type Strains, Phase III (KMG-III): the genomes of soil and plant-associated and newly described type strains.</title>
        <authorList>
            <person name="Whitman W."/>
        </authorList>
    </citation>
    <scope>NUCLEOTIDE SEQUENCE [LARGE SCALE GENOMIC DNA]</scope>
    <source>
        <strain evidence="3 4">VKM Ac-2573</strain>
    </source>
</reference>
<gene>
    <name evidence="3" type="ORF">EV653_3409</name>
</gene>
<dbReference type="InterPro" id="IPR045597">
    <property type="entry name" value="DUF6458"/>
</dbReference>
<protein>
    <recommendedName>
        <fullName evidence="2">DUF6458 domain-containing protein</fullName>
    </recommendedName>
</protein>
<evidence type="ECO:0000259" key="2">
    <source>
        <dbReference type="Pfam" id="PF20059"/>
    </source>
</evidence>
<dbReference type="OrthoDB" id="4775046at2"/>
<dbReference type="AlphaFoldDB" id="A0A4R8C2T8"/>
<feature type="transmembrane region" description="Helical" evidence="1">
    <location>
        <begin position="29"/>
        <end position="51"/>
    </location>
</feature>
<evidence type="ECO:0000256" key="1">
    <source>
        <dbReference type="SAM" id="Phobius"/>
    </source>
</evidence>
<dbReference type="Pfam" id="PF20059">
    <property type="entry name" value="DUF6458"/>
    <property type="match status" value="1"/>
</dbReference>
<accession>A0A4R8C2T8</accession>